<keyword evidence="4" id="KW-1185">Reference proteome</keyword>
<gene>
    <name evidence="3" type="ORF">K444DRAFT_398192</name>
</gene>
<name>A0A2J6TAT6_9HELO</name>
<reference evidence="3 4" key="1">
    <citation type="submission" date="2016-04" db="EMBL/GenBank/DDBJ databases">
        <title>A degradative enzymes factory behind the ericoid mycorrhizal symbiosis.</title>
        <authorList>
            <consortium name="DOE Joint Genome Institute"/>
            <person name="Martino E."/>
            <person name="Morin E."/>
            <person name="Grelet G."/>
            <person name="Kuo A."/>
            <person name="Kohler A."/>
            <person name="Daghino S."/>
            <person name="Barry K."/>
            <person name="Choi C."/>
            <person name="Cichocki N."/>
            <person name="Clum A."/>
            <person name="Copeland A."/>
            <person name="Hainaut M."/>
            <person name="Haridas S."/>
            <person name="Labutti K."/>
            <person name="Lindquist E."/>
            <person name="Lipzen A."/>
            <person name="Khouja H.-R."/>
            <person name="Murat C."/>
            <person name="Ohm R."/>
            <person name="Olson A."/>
            <person name="Spatafora J."/>
            <person name="Veneault-Fourrey C."/>
            <person name="Henrissat B."/>
            <person name="Grigoriev I."/>
            <person name="Martin F."/>
            <person name="Perotto S."/>
        </authorList>
    </citation>
    <scope>NUCLEOTIDE SEQUENCE [LARGE SCALE GENOMIC DNA]</scope>
    <source>
        <strain evidence="3 4">E</strain>
    </source>
</reference>
<keyword evidence="2" id="KW-0472">Membrane</keyword>
<dbReference type="OrthoDB" id="5985073at2759"/>
<sequence>MSSQSLEISNLSLVTSLKFYNHPIQRLYTMSPAALTTASATLPSFAITTTFTAPTQCAQSIGGLTMLENDGFRIWLNAPLPVPGTTISSCYPDQFMSSFLLQTGGISQAPFRPLVCPDGYETQGPYTSNYIACCPSGWDGLAPASNAPSDRPAFGGTCFTNIYNVPIQITSYDESAIKASSIFTATGTSDQAFAYPYEGFALGVAVLASTTRSSQASETSTKTSTTFEESNTRSGGMTHGEVAGLVLGCIMTVLLLVALVVFVLNHRHKRLTDRRMQFSFYNSHIRLAGSPMPMMYMDRNERSSPDTVFYSGKEGLNHKKVQVELEAPRPRTVYEMEAAPLPVTKTKQLPDLPKDLKSP</sequence>
<dbReference type="RefSeq" id="XP_024737054.1">
    <property type="nucleotide sequence ID" value="XM_024872496.1"/>
</dbReference>
<keyword evidence="2" id="KW-0812">Transmembrane</keyword>
<feature type="region of interest" description="Disordered" evidence="1">
    <location>
        <begin position="337"/>
        <end position="359"/>
    </location>
</feature>
<dbReference type="Proteomes" id="UP000235371">
    <property type="component" value="Unassembled WGS sequence"/>
</dbReference>
<organism evidence="3 4">
    <name type="scientific">Hyaloscypha bicolor E</name>
    <dbReference type="NCBI Taxonomy" id="1095630"/>
    <lineage>
        <taxon>Eukaryota</taxon>
        <taxon>Fungi</taxon>
        <taxon>Dikarya</taxon>
        <taxon>Ascomycota</taxon>
        <taxon>Pezizomycotina</taxon>
        <taxon>Leotiomycetes</taxon>
        <taxon>Helotiales</taxon>
        <taxon>Hyaloscyphaceae</taxon>
        <taxon>Hyaloscypha</taxon>
        <taxon>Hyaloscypha bicolor</taxon>
    </lineage>
</organism>
<dbReference type="STRING" id="1095630.A0A2J6TAT6"/>
<evidence type="ECO:0000313" key="3">
    <source>
        <dbReference type="EMBL" id="PMD60150.1"/>
    </source>
</evidence>
<evidence type="ECO:0000256" key="1">
    <source>
        <dbReference type="SAM" id="MobiDB-lite"/>
    </source>
</evidence>
<dbReference type="GeneID" id="36580576"/>
<protein>
    <submittedName>
        <fullName evidence="3">Uncharacterized protein</fullName>
    </submittedName>
</protein>
<accession>A0A2J6TAT6</accession>
<evidence type="ECO:0000313" key="4">
    <source>
        <dbReference type="Proteomes" id="UP000235371"/>
    </source>
</evidence>
<feature type="transmembrane region" description="Helical" evidence="2">
    <location>
        <begin position="242"/>
        <end position="265"/>
    </location>
</feature>
<feature type="region of interest" description="Disordered" evidence="1">
    <location>
        <begin position="213"/>
        <end position="235"/>
    </location>
</feature>
<dbReference type="AlphaFoldDB" id="A0A2J6TAT6"/>
<keyword evidence="2" id="KW-1133">Transmembrane helix</keyword>
<dbReference type="EMBL" id="KZ613791">
    <property type="protein sequence ID" value="PMD60150.1"/>
    <property type="molecule type" value="Genomic_DNA"/>
</dbReference>
<dbReference type="InParanoid" id="A0A2J6TAT6"/>
<proteinExistence type="predicted"/>
<evidence type="ECO:0000256" key="2">
    <source>
        <dbReference type="SAM" id="Phobius"/>
    </source>
</evidence>
<feature type="compositionally biased region" description="Low complexity" evidence="1">
    <location>
        <begin position="213"/>
        <end position="229"/>
    </location>
</feature>